<evidence type="ECO:0000256" key="14">
    <source>
        <dbReference type="SAM" id="MobiDB-lite"/>
    </source>
</evidence>
<dbReference type="Proteomes" id="UP000765160">
    <property type="component" value="Unassembled WGS sequence"/>
</dbReference>
<evidence type="ECO:0000256" key="9">
    <source>
        <dbReference type="ARBA" id="ARBA00022741"/>
    </source>
</evidence>
<comment type="subcellular location">
    <subcellularLocation>
        <location evidence="2">Cell membrane</location>
        <topology evidence="2">Multi-pass membrane protein</topology>
    </subcellularLocation>
</comment>
<feature type="domain" description="PAC" evidence="17">
    <location>
        <begin position="428"/>
        <end position="479"/>
    </location>
</feature>
<dbReference type="EMBL" id="JAAVTX010000004">
    <property type="protein sequence ID" value="NKE46081.1"/>
    <property type="molecule type" value="Genomic_DNA"/>
</dbReference>
<dbReference type="EC" id="2.7.13.3" evidence="3"/>
<evidence type="ECO:0000313" key="19">
    <source>
        <dbReference type="EMBL" id="NKE46081.1"/>
    </source>
</evidence>
<evidence type="ECO:0000256" key="4">
    <source>
        <dbReference type="ARBA" id="ARBA00022475"/>
    </source>
</evidence>
<feature type="chain" id="PRO_5047386435" description="histidine kinase" evidence="16">
    <location>
        <begin position="21"/>
        <end position="698"/>
    </location>
</feature>
<dbReference type="InterPro" id="IPR000700">
    <property type="entry name" value="PAS-assoc_C"/>
</dbReference>
<feature type="signal peptide" evidence="16">
    <location>
        <begin position="1"/>
        <end position="20"/>
    </location>
</feature>
<dbReference type="InterPro" id="IPR003660">
    <property type="entry name" value="HAMP_dom"/>
</dbReference>
<dbReference type="InterPro" id="IPR011102">
    <property type="entry name" value="Sig_transdc_His_kinase_HWE"/>
</dbReference>
<evidence type="ECO:0000259" key="18">
    <source>
        <dbReference type="PROSITE" id="PS50885"/>
    </source>
</evidence>
<keyword evidence="5" id="KW-0597">Phosphoprotein</keyword>
<keyword evidence="9" id="KW-0547">Nucleotide-binding</keyword>
<comment type="catalytic activity">
    <reaction evidence="1">
        <text>ATP + protein L-histidine = ADP + protein N-phospho-L-histidine.</text>
        <dbReference type="EC" id="2.7.13.3"/>
    </reaction>
</comment>
<evidence type="ECO:0000256" key="6">
    <source>
        <dbReference type="ARBA" id="ARBA00022679"/>
    </source>
</evidence>
<dbReference type="SMART" id="SM00304">
    <property type="entry name" value="HAMP"/>
    <property type="match status" value="1"/>
</dbReference>
<dbReference type="SUPFAM" id="SSF55785">
    <property type="entry name" value="PYP-like sensor domain (PAS domain)"/>
    <property type="match status" value="1"/>
</dbReference>
<dbReference type="SMART" id="SM00911">
    <property type="entry name" value="HWE_HK"/>
    <property type="match status" value="1"/>
</dbReference>
<dbReference type="Pfam" id="PF02743">
    <property type="entry name" value="dCache_1"/>
    <property type="match status" value="1"/>
</dbReference>
<dbReference type="PROSITE" id="PS50113">
    <property type="entry name" value="PAC"/>
    <property type="match status" value="1"/>
</dbReference>
<evidence type="ECO:0000256" key="1">
    <source>
        <dbReference type="ARBA" id="ARBA00000085"/>
    </source>
</evidence>
<dbReference type="SUPFAM" id="SSF158472">
    <property type="entry name" value="HAMP domain-like"/>
    <property type="match status" value="1"/>
</dbReference>
<organism evidence="19 20">
    <name type="scientific">Falsiroseomonas frigidaquae</name>
    <dbReference type="NCBI Taxonomy" id="487318"/>
    <lineage>
        <taxon>Bacteria</taxon>
        <taxon>Pseudomonadati</taxon>
        <taxon>Pseudomonadota</taxon>
        <taxon>Alphaproteobacteria</taxon>
        <taxon>Acetobacterales</taxon>
        <taxon>Roseomonadaceae</taxon>
        <taxon>Falsiroseomonas</taxon>
    </lineage>
</organism>
<protein>
    <recommendedName>
        <fullName evidence="3">histidine kinase</fullName>
        <ecNumber evidence="3">2.7.13.3</ecNumber>
    </recommendedName>
</protein>
<keyword evidence="12 15" id="KW-1133">Transmembrane helix</keyword>
<dbReference type="CDD" id="cd12914">
    <property type="entry name" value="PDC1_DGC_like"/>
    <property type="match status" value="1"/>
</dbReference>
<feature type="transmembrane region" description="Helical" evidence="15">
    <location>
        <begin position="278"/>
        <end position="301"/>
    </location>
</feature>
<dbReference type="CDD" id="cd18774">
    <property type="entry name" value="PDC2_HK_sensor"/>
    <property type="match status" value="1"/>
</dbReference>
<evidence type="ECO:0000256" key="8">
    <source>
        <dbReference type="ARBA" id="ARBA00022737"/>
    </source>
</evidence>
<keyword evidence="13 15" id="KW-0472">Membrane</keyword>
<dbReference type="InterPro" id="IPR033479">
    <property type="entry name" value="dCache_1"/>
</dbReference>
<sequence length="698" mass="73856">MRLSTRIAVLCAAAVLPSLAIQAWHEVASRQARIEEVRAEARRFALQSASELSRMLEGARNLLAAVGEAHLRGGTYPGCGAGLAALSIRMPRYVSIGVSDAEGRILCSSSGAAGPASIASRPYFVRARERQEFQVGAVMEVTRGGEMRRILPLALPIMSGGRFVGVAITSIDTIWLSENLVSSGALPPGGSVTVADREGVIVARTPQPQAFIGTPIPAPFSDLVQAASPGVIDVVSQDGTPRILGYVPVGAGTTGLYVSAGFPTGPALQRVNDATQRALLLVLAGLLSALAAAWLFGRIYLRKPVDQLLDSMRRWTAGDHAARSHSDDRGEIGRLAAGFNAMADAVAMREQELREGEARLRDVLGQMPVAVVLAEIPSGREVFRNARAQALLQCAGLRDGDGCPGEAALPEPLAGPLREAIRCGTMTEGLELPLRRADGSETVLAVSAAPVRAAGGVKLAVAAFLDVGARRHAERQRELLTAELRHRVKNALAVVQSMVAQTLAQSASLEEFRHSFNPRLSMLAKAQDALFASEDGLVRLDALVRATLAPFGAAVLVRGPDVPLPAKQTLSLAMVLHEMATNAAKHGALRPGAGGGVAVSWTLEPAPHDPHEDAAERQSAPEPAEGQWVHLRWVECADLPATPTSRRGFGARLIDRCVTHDLRGHAESILDPAGITWQLVFPHPRETGTLPMELAIPA</sequence>
<evidence type="ECO:0000256" key="16">
    <source>
        <dbReference type="SAM" id="SignalP"/>
    </source>
</evidence>
<evidence type="ECO:0000259" key="17">
    <source>
        <dbReference type="PROSITE" id="PS50113"/>
    </source>
</evidence>
<dbReference type="PANTHER" id="PTHR41523:SF7">
    <property type="entry name" value="HISTIDINE KINASE"/>
    <property type="match status" value="1"/>
</dbReference>
<evidence type="ECO:0000256" key="11">
    <source>
        <dbReference type="ARBA" id="ARBA00022840"/>
    </source>
</evidence>
<evidence type="ECO:0000256" key="3">
    <source>
        <dbReference type="ARBA" id="ARBA00012438"/>
    </source>
</evidence>
<keyword evidence="16" id="KW-0732">Signal</keyword>
<evidence type="ECO:0000256" key="12">
    <source>
        <dbReference type="ARBA" id="ARBA00022989"/>
    </source>
</evidence>
<evidence type="ECO:0000256" key="2">
    <source>
        <dbReference type="ARBA" id="ARBA00004651"/>
    </source>
</evidence>
<dbReference type="PANTHER" id="PTHR41523">
    <property type="entry name" value="TWO-COMPONENT SYSTEM SENSOR PROTEIN"/>
    <property type="match status" value="1"/>
</dbReference>
<evidence type="ECO:0000313" key="20">
    <source>
        <dbReference type="Proteomes" id="UP000765160"/>
    </source>
</evidence>
<dbReference type="InterPro" id="IPR035965">
    <property type="entry name" value="PAS-like_dom_sf"/>
</dbReference>
<feature type="domain" description="HAMP" evidence="18">
    <location>
        <begin position="299"/>
        <end position="351"/>
    </location>
</feature>
<accession>A0ABX1F190</accession>
<gene>
    <name evidence="19" type="ORF">HB662_14940</name>
</gene>
<feature type="region of interest" description="Disordered" evidence="14">
    <location>
        <begin position="605"/>
        <end position="624"/>
    </location>
</feature>
<evidence type="ECO:0000256" key="10">
    <source>
        <dbReference type="ARBA" id="ARBA00022777"/>
    </source>
</evidence>
<dbReference type="Gene3D" id="6.10.340.10">
    <property type="match status" value="1"/>
</dbReference>
<name>A0ABX1F190_9PROT</name>
<evidence type="ECO:0000256" key="7">
    <source>
        <dbReference type="ARBA" id="ARBA00022692"/>
    </source>
</evidence>
<comment type="caution">
    <text evidence="19">The sequence shown here is derived from an EMBL/GenBank/DDBJ whole genome shotgun (WGS) entry which is preliminary data.</text>
</comment>
<keyword evidence="4" id="KW-1003">Cell membrane</keyword>
<feature type="compositionally biased region" description="Basic and acidic residues" evidence="14">
    <location>
        <begin position="606"/>
        <end position="616"/>
    </location>
</feature>
<evidence type="ECO:0000256" key="5">
    <source>
        <dbReference type="ARBA" id="ARBA00022553"/>
    </source>
</evidence>
<evidence type="ECO:0000256" key="15">
    <source>
        <dbReference type="SAM" id="Phobius"/>
    </source>
</evidence>
<dbReference type="Gene3D" id="3.30.450.20">
    <property type="entry name" value="PAS domain"/>
    <property type="match status" value="3"/>
</dbReference>
<keyword evidence="11" id="KW-0067">ATP-binding</keyword>
<dbReference type="Pfam" id="PF07536">
    <property type="entry name" value="HWE_HK"/>
    <property type="match status" value="1"/>
</dbReference>
<dbReference type="RefSeq" id="WP_168050596.1">
    <property type="nucleotide sequence ID" value="NZ_JAATJR010000004.1"/>
</dbReference>
<reference evidence="19 20" key="1">
    <citation type="submission" date="2020-03" db="EMBL/GenBank/DDBJ databases">
        <title>Roseomonas selenitidurans sp. nov. isolated from soil.</title>
        <authorList>
            <person name="Liu H."/>
        </authorList>
    </citation>
    <scope>NUCLEOTIDE SEQUENCE [LARGE SCALE GENOMIC DNA]</scope>
    <source>
        <strain evidence="19 20">JCM 15073</strain>
    </source>
</reference>
<dbReference type="Pfam" id="PF00672">
    <property type="entry name" value="HAMP"/>
    <property type="match status" value="1"/>
</dbReference>
<keyword evidence="8" id="KW-0677">Repeat</keyword>
<keyword evidence="20" id="KW-1185">Reference proteome</keyword>
<proteinExistence type="predicted"/>
<dbReference type="PROSITE" id="PS50885">
    <property type="entry name" value="HAMP"/>
    <property type="match status" value="1"/>
</dbReference>
<dbReference type="CDD" id="cd06225">
    <property type="entry name" value="HAMP"/>
    <property type="match status" value="1"/>
</dbReference>
<evidence type="ECO:0000256" key="13">
    <source>
        <dbReference type="ARBA" id="ARBA00023136"/>
    </source>
</evidence>
<keyword evidence="10" id="KW-0418">Kinase</keyword>
<keyword evidence="6" id="KW-0808">Transferase</keyword>
<keyword evidence="7 15" id="KW-0812">Transmembrane</keyword>